<comment type="caution">
    <text evidence="1">The sequence shown here is derived from an EMBL/GenBank/DDBJ whole genome shotgun (WGS) entry which is preliminary data.</text>
</comment>
<gene>
    <name evidence="1" type="ORF">FSP39_000315</name>
</gene>
<dbReference type="AlphaFoldDB" id="A0AA88XH26"/>
<keyword evidence="2" id="KW-1185">Reference proteome</keyword>
<evidence type="ECO:0000313" key="2">
    <source>
        <dbReference type="Proteomes" id="UP001186944"/>
    </source>
</evidence>
<dbReference type="EMBL" id="VSWD01000012">
    <property type="protein sequence ID" value="KAK3085232.1"/>
    <property type="molecule type" value="Genomic_DNA"/>
</dbReference>
<organism evidence="1 2">
    <name type="scientific">Pinctada imbricata</name>
    <name type="common">Atlantic pearl-oyster</name>
    <name type="synonym">Pinctada martensii</name>
    <dbReference type="NCBI Taxonomy" id="66713"/>
    <lineage>
        <taxon>Eukaryota</taxon>
        <taxon>Metazoa</taxon>
        <taxon>Spiralia</taxon>
        <taxon>Lophotrochozoa</taxon>
        <taxon>Mollusca</taxon>
        <taxon>Bivalvia</taxon>
        <taxon>Autobranchia</taxon>
        <taxon>Pteriomorphia</taxon>
        <taxon>Pterioida</taxon>
        <taxon>Pterioidea</taxon>
        <taxon>Pteriidae</taxon>
        <taxon>Pinctada</taxon>
    </lineage>
</organism>
<reference evidence="1" key="1">
    <citation type="submission" date="2019-08" db="EMBL/GenBank/DDBJ databases">
        <title>The improved chromosome-level genome for the pearl oyster Pinctada fucata martensii using PacBio sequencing and Hi-C.</title>
        <authorList>
            <person name="Zheng Z."/>
        </authorList>
    </citation>
    <scope>NUCLEOTIDE SEQUENCE</scope>
    <source>
        <strain evidence="1">ZZ-2019</strain>
        <tissue evidence="1">Adductor muscle</tissue>
    </source>
</reference>
<name>A0AA88XH26_PINIB</name>
<dbReference type="Proteomes" id="UP001186944">
    <property type="component" value="Unassembled WGS sequence"/>
</dbReference>
<sequence length="64" mass="7343">MRSKCGKKKSGIKHIGYNIKRNECLVAADLYFAAVRTGGGLPMYWDYVNHGFCKKQEWVKDCMP</sequence>
<proteinExistence type="predicted"/>
<accession>A0AA88XH26</accession>
<protein>
    <submittedName>
        <fullName evidence="1">Uncharacterized protein</fullName>
    </submittedName>
</protein>
<evidence type="ECO:0000313" key="1">
    <source>
        <dbReference type="EMBL" id="KAK3085232.1"/>
    </source>
</evidence>